<feature type="region of interest" description="Disordered" evidence="10">
    <location>
        <begin position="651"/>
        <end position="672"/>
    </location>
</feature>
<dbReference type="STRING" id="1071383.J7RXM6"/>
<dbReference type="PANTHER" id="PTHR32057">
    <property type="entry name" value="PROTEIN ADENYLYLTRANSFERASE SELO, MITOCHONDRIAL"/>
    <property type="match status" value="1"/>
</dbReference>
<reference evidence="11 12" key="1">
    <citation type="journal article" date="2011" name="Proc. Natl. Acad. Sci. U.S.A.">
        <title>Evolutionary erosion of yeast sex chromosomes by mating-type switching accidents.</title>
        <authorList>
            <person name="Gordon J.L."/>
            <person name="Armisen D."/>
            <person name="Proux-Wera E."/>
            <person name="Oheigeartaigh S.S."/>
            <person name="Byrne K.P."/>
            <person name="Wolfe K.H."/>
        </authorList>
    </citation>
    <scope>NUCLEOTIDE SEQUENCE [LARGE SCALE GENOMIC DNA]</scope>
    <source>
        <strain evidence="12">ATCC MYA-139 / BCRC 22969 / CBS 8797 / CCRC 22969 / KCTC 17520 / NBRC 10181 / NCYC 3082</strain>
    </source>
</reference>
<evidence type="ECO:0000256" key="7">
    <source>
        <dbReference type="ARBA" id="ARBA00022840"/>
    </source>
</evidence>
<keyword evidence="4" id="KW-0548">Nucleotidyltransferase</keyword>
<dbReference type="GO" id="GO:0005739">
    <property type="term" value="C:mitochondrion"/>
    <property type="evidence" value="ECO:0007669"/>
    <property type="project" value="EnsemblFungi"/>
</dbReference>
<dbReference type="AlphaFoldDB" id="J7RXM6"/>
<dbReference type="OMA" id="HVVNLNA"/>
<dbReference type="PANTHER" id="PTHR32057:SF14">
    <property type="entry name" value="PROTEIN ADENYLYLTRANSFERASE SELO, MITOCHONDRIAL"/>
    <property type="match status" value="1"/>
</dbReference>
<dbReference type="Proteomes" id="UP000006310">
    <property type="component" value="Chromosome 4"/>
</dbReference>
<evidence type="ECO:0000256" key="3">
    <source>
        <dbReference type="ARBA" id="ARBA00022679"/>
    </source>
</evidence>
<dbReference type="GeneID" id="34525536"/>
<dbReference type="HAMAP" id="MF_00692">
    <property type="entry name" value="SelO"/>
    <property type="match status" value="1"/>
</dbReference>
<dbReference type="RefSeq" id="XP_022464093.1">
    <property type="nucleotide sequence ID" value="XM_022607504.1"/>
</dbReference>
<reference evidence="12" key="2">
    <citation type="submission" date="2012-08" db="EMBL/GenBank/DDBJ databases">
        <title>Genome sequence of Kazachstania naganishii.</title>
        <authorList>
            <person name="Gordon J.L."/>
            <person name="Armisen D."/>
            <person name="Proux-Wera E."/>
            <person name="OhEigeartaigh S.S."/>
            <person name="Byrne K.P."/>
            <person name="Wolfe K.H."/>
        </authorList>
    </citation>
    <scope>NUCLEOTIDE SEQUENCE [LARGE SCALE GENOMIC DNA]</scope>
    <source>
        <strain evidence="12">ATCC MYA-139 / BCRC 22969 / CBS 8797 / CCRC 22969 / KCTC 17520 / NBRC 10181 / NCYC 3082</strain>
    </source>
</reference>
<evidence type="ECO:0000256" key="4">
    <source>
        <dbReference type="ARBA" id="ARBA00022695"/>
    </source>
</evidence>
<evidence type="ECO:0000256" key="8">
    <source>
        <dbReference type="ARBA" id="ARBA00022842"/>
    </source>
</evidence>
<keyword evidence="5" id="KW-0479">Metal-binding</keyword>
<dbReference type="GO" id="GO:0070733">
    <property type="term" value="F:AMPylase activity"/>
    <property type="evidence" value="ECO:0007669"/>
    <property type="project" value="EnsemblFungi"/>
</dbReference>
<dbReference type="EMBL" id="HE978317">
    <property type="protein sequence ID" value="CCK69847.1"/>
    <property type="molecule type" value="Genomic_DNA"/>
</dbReference>
<accession>J7RXM6</accession>
<evidence type="ECO:0000313" key="11">
    <source>
        <dbReference type="EMBL" id="CCK69847.1"/>
    </source>
</evidence>
<proteinExistence type="inferred from homology"/>
<protein>
    <recommendedName>
        <fullName evidence="9">Selenoprotein O</fullName>
    </recommendedName>
</protein>
<evidence type="ECO:0000256" key="1">
    <source>
        <dbReference type="ARBA" id="ARBA00001946"/>
    </source>
</evidence>
<evidence type="ECO:0000256" key="6">
    <source>
        <dbReference type="ARBA" id="ARBA00022741"/>
    </source>
</evidence>
<dbReference type="Pfam" id="PF02696">
    <property type="entry name" value="SelO"/>
    <property type="match status" value="1"/>
</dbReference>
<keyword evidence="7" id="KW-0067">ATP-binding</keyword>
<dbReference type="eggNOG" id="KOG2542">
    <property type="taxonomic scope" value="Eukaryota"/>
</dbReference>
<keyword evidence="8" id="KW-0460">Magnesium</keyword>
<evidence type="ECO:0000256" key="9">
    <source>
        <dbReference type="ARBA" id="ARBA00031547"/>
    </source>
</evidence>
<sequence>MTERKTILQTIKLTGSSKILQKLTPDQKINSLRKAIDLYQQNNEKALKLFHTPHIVTKGSHFSYNIPERRANYKPLIVSEKALYDLNLLSDETGMKLFSGQEVYCSVEKNIFPYSLAYAGFQFGEFAGQLGDGRVVNLFQLQDRMDQTQTLQLKGSGMTPFSRFADGKAVLRSSIREFIISECLYHIGIPSTRSLQLTLLPGTKAMRSSLETCAVVCRFAPSWIRIGNFDLFRWKADLPGLVKLADYCIEDVFQNFMNSSNGVSLTVFGKDFFPDEDQQKNITPTIKQSDDNTPLIEDQSKYDQFFRHVVNLNAECVAHWQAYGFLNGVLNTDNTSILGLSIDFGPFNFLDKFQPDFTPNHDDYAKRYCFANQPGIMWWNLAQLAQALAILIGPGETFLQKVLEGGFEGLDKDMEGKIIRRANEIIRCCGNEYKFRFTTKYADIMAKRLGIDLNIDFKDCKDASSVERTAEVVREFCSTFVEPLLEILQRTQIDYNMFFVRLQNFTGSITSSDSVNSMKGLSTAYLELFFDEKQLAILKAQNSYPIDAAKEHLDDTLDLVIEWTEAYQALIPNPEEKIKISGKVNPLFTPRSWIFNQVIDDLVVRQKDLLDDPKAKLDTSLLRKLCLMSSNPYDASQWEPEVRPDLVEQWSSNSHHNPETTSQYMQQASCSS</sequence>
<organism evidence="11 12">
    <name type="scientific">Huiozyma naganishii (strain ATCC MYA-139 / BCRC 22969 / CBS 8797 / KCTC 17520 / NBRC 10181 / NCYC 3082 / Yp74L-3)</name>
    <name type="common">Yeast</name>
    <name type="synonym">Kazachstania naganishii</name>
    <dbReference type="NCBI Taxonomy" id="1071383"/>
    <lineage>
        <taxon>Eukaryota</taxon>
        <taxon>Fungi</taxon>
        <taxon>Dikarya</taxon>
        <taxon>Ascomycota</taxon>
        <taxon>Saccharomycotina</taxon>
        <taxon>Saccharomycetes</taxon>
        <taxon>Saccharomycetales</taxon>
        <taxon>Saccharomycetaceae</taxon>
        <taxon>Huiozyma</taxon>
    </lineage>
</organism>
<keyword evidence="3" id="KW-0808">Transferase</keyword>
<evidence type="ECO:0000313" key="12">
    <source>
        <dbReference type="Proteomes" id="UP000006310"/>
    </source>
</evidence>
<dbReference type="OrthoDB" id="10254721at2759"/>
<dbReference type="HOGENOM" id="CLU_010245_2_1_1"/>
<dbReference type="GO" id="GO:0005524">
    <property type="term" value="F:ATP binding"/>
    <property type="evidence" value="ECO:0007669"/>
    <property type="project" value="UniProtKB-KW"/>
</dbReference>
<dbReference type="KEGG" id="kng:KNAG_0D00950"/>
<dbReference type="GO" id="GO:0045454">
    <property type="term" value="P:cell redox homeostasis"/>
    <property type="evidence" value="ECO:0007669"/>
    <property type="project" value="EnsemblFungi"/>
</dbReference>
<dbReference type="GO" id="GO:0046872">
    <property type="term" value="F:metal ion binding"/>
    <property type="evidence" value="ECO:0007669"/>
    <property type="project" value="UniProtKB-KW"/>
</dbReference>
<comment type="similarity">
    <text evidence="2">Belongs to the SELO family.</text>
</comment>
<name>J7RXM6_HUIN7</name>
<keyword evidence="6" id="KW-0547">Nucleotide-binding</keyword>
<dbReference type="InterPro" id="IPR003846">
    <property type="entry name" value="SelO"/>
</dbReference>
<keyword evidence="12" id="KW-1185">Reference proteome</keyword>
<evidence type="ECO:0000256" key="5">
    <source>
        <dbReference type="ARBA" id="ARBA00022723"/>
    </source>
</evidence>
<gene>
    <name evidence="11" type="primary">KNAG0D00950</name>
    <name evidence="11" type="ordered locus">KNAG_0D00950</name>
</gene>
<comment type="cofactor">
    <cofactor evidence="1">
        <name>Mg(2+)</name>
        <dbReference type="ChEBI" id="CHEBI:18420"/>
    </cofactor>
</comment>
<evidence type="ECO:0000256" key="10">
    <source>
        <dbReference type="SAM" id="MobiDB-lite"/>
    </source>
</evidence>
<evidence type="ECO:0000256" key="2">
    <source>
        <dbReference type="ARBA" id="ARBA00009747"/>
    </source>
</evidence>